<keyword evidence="2" id="KW-1185">Reference proteome</keyword>
<accession>A0A6G1DUS6</accession>
<evidence type="ECO:0000313" key="2">
    <source>
        <dbReference type="Proteomes" id="UP000479710"/>
    </source>
</evidence>
<organism evidence="1 2">
    <name type="scientific">Oryza meyeriana var. granulata</name>
    <dbReference type="NCBI Taxonomy" id="110450"/>
    <lineage>
        <taxon>Eukaryota</taxon>
        <taxon>Viridiplantae</taxon>
        <taxon>Streptophyta</taxon>
        <taxon>Embryophyta</taxon>
        <taxon>Tracheophyta</taxon>
        <taxon>Spermatophyta</taxon>
        <taxon>Magnoliopsida</taxon>
        <taxon>Liliopsida</taxon>
        <taxon>Poales</taxon>
        <taxon>Poaceae</taxon>
        <taxon>BOP clade</taxon>
        <taxon>Oryzoideae</taxon>
        <taxon>Oryzeae</taxon>
        <taxon>Oryzinae</taxon>
        <taxon>Oryza</taxon>
        <taxon>Oryza meyeriana</taxon>
    </lineage>
</organism>
<name>A0A6G1DUS6_9ORYZ</name>
<evidence type="ECO:0000313" key="1">
    <source>
        <dbReference type="EMBL" id="KAF0916217.1"/>
    </source>
</evidence>
<dbReference type="Proteomes" id="UP000479710">
    <property type="component" value="Unassembled WGS sequence"/>
</dbReference>
<sequence length="116" mass="12983">MNSPLHRSALIPLLSPVRIGRPVAGGVQAALRRRSNNYDGATAPQAERRSRTGTEYHTAFHRLVGMTLISFLVWVQEDSCGRLKYFACLWQRPPIYLFVDDNVGTQGLIPTPPSMF</sequence>
<protein>
    <submittedName>
        <fullName evidence="1">Uncharacterized protein</fullName>
    </submittedName>
</protein>
<proteinExistence type="predicted"/>
<comment type="caution">
    <text evidence="1">The sequence shown here is derived from an EMBL/GenBank/DDBJ whole genome shotgun (WGS) entry which is preliminary data.</text>
</comment>
<gene>
    <name evidence="1" type="ORF">E2562_000807</name>
</gene>
<dbReference type="EMBL" id="SPHZ02000005">
    <property type="protein sequence ID" value="KAF0916217.1"/>
    <property type="molecule type" value="Genomic_DNA"/>
</dbReference>
<reference evidence="1 2" key="1">
    <citation type="submission" date="2019-11" db="EMBL/GenBank/DDBJ databases">
        <title>Whole genome sequence of Oryza granulata.</title>
        <authorList>
            <person name="Li W."/>
        </authorList>
    </citation>
    <scope>NUCLEOTIDE SEQUENCE [LARGE SCALE GENOMIC DNA]</scope>
    <source>
        <strain evidence="2">cv. Menghai</strain>
        <tissue evidence="1">Leaf</tissue>
    </source>
</reference>
<dbReference type="AlphaFoldDB" id="A0A6G1DUS6"/>
<dbReference type="OrthoDB" id="10543356at2759"/>